<keyword evidence="3" id="KW-1185">Reference proteome</keyword>
<name>A0ABN8MCY1_9CNID</name>
<reference evidence="2 3" key="1">
    <citation type="submission" date="2022-05" db="EMBL/GenBank/DDBJ databases">
        <authorList>
            <consortium name="Genoscope - CEA"/>
            <person name="William W."/>
        </authorList>
    </citation>
    <scope>NUCLEOTIDE SEQUENCE [LARGE SCALE GENOMIC DNA]</scope>
</reference>
<comment type="caution">
    <text evidence="2">The sequence shown here is derived from an EMBL/GenBank/DDBJ whole genome shotgun (WGS) entry which is preliminary data.</text>
</comment>
<evidence type="ECO:0000313" key="3">
    <source>
        <dbReference type="Proteomes" id="UP001159427"/>
    </source>
</evidence>
<sequence length="627" mass="70953">MDSYERHFCFYFSVVPSESPMAKELEMKSIHAATVMFEAEYKECVRVLPYTKDGQMLVHFYVYNEEYKIPKDLIEEAQKYFNSMNVELEWSDLYNNSVNVLKVQHLEYSLSKPKALTASQVEEMNNVIERNLPVILKHRNVTSVQASFKITNSKQTDEPCITIYVLGKGFIPFGESMFPTAFEGYPVDVMNGFWMRAGRYVRCPDAAQEQSDVLCFGASIGVQGKEIQGTLGAIVKNGSTFYALSCDHVMNSEESRRIVHPGLLDHLNCLKYYLGQYKCAVNDITGVETQWSVETLTSNEELLSKFEELKSIKENHRGGYANRYNRKIIEKTERIFEGSVEPRVIGEYIDGVSGNVKWTDGKEYYVDAAIAVLFKEELESLKASQWARMFGTHIKPGSECSSANHQALLSAHKLCKSGRTTGYTEINSELFGSIEAPFYLKPPLCELQTPFLACLLRKYSCKNCGGSQDDLVVEEPRPCKECDQIEARLCEKLWFKRCLSIRQQGATPFANVEDSGSVIFEKTEENHHFGLGLVFGILENQYHRYTMAAPLQIVLEALNDKLPDGSRLGLDDDVDADNDDNDDDDDDDDDNDDDDDADADNDDDDDNDDDGNDASDDAYEDDDDDND</sequence>
<feature type="region of interest" description="Disordered" evidence="1">
    <location>
        <begin position="565"/>
        <end position="627"/>
    </location>
</feature>
<feature type="compositionally biased region" description="Acidic residues" evidence="1">
    <location>
        <begin position="571"/>
        <end position="627"/>
    </location>
</feature>
<gene>
    <name evidence="2" type="ORF">PEVE_00028468</name>
</gene>
<dbReference type="EMBL" id="CALNXI010000395">
    <property type="protein sequence ID" value="CAH3026252.1"/>
    <property type="molecule type" value="Genomic_DNA"/>
</dbReference>
<organism evidence="2 3">
    <name type="scientific">Porites evermanni</name>
    <dbReference type="NCBI Taxonomy" id="104178"/>
    <lineage>
        <taxon>Eukaryota</taxon>
        <taxon>Metazoa</taxon>
        <taxon>Cnidaria</taxon>
        <taxon>Anthozoa</taxon>
        <taxon>Hexacorallia</taxon>
        <taxon>Scleractinia</taxon>
        <taxon>Fungiina</taxon>
        <taxon>Poritidae</taxon>
        <taxon>Porites</taxon>
    </lineage>
</organism>
<proteinExistence type="predicted"/>
<dbReference type="Proteomes" id="UP001159427">
    <property type="component" value="Unassembled WGS sequence"/>
</dbReference>
<evidence type="ECO:0000256" key="1">
    <source>
        <dbReference type="SAM" id="MobiDB-lite"/>
    </source>
</evidence>
<protein>
    <submittedName>
        <fullName evidence="2">Uncharacterized protein</fullName>
    </submittedName>
</protein>
<accession>A0ABN8MCY1</accession>
<evidence type="ECO:0000313" key="2">
    <source>
        <dbReference type="EMBL" id="CAH3026252.1"/>
    </source>
</evidence>